<feature type="region of interest" description="Disordered" evidence="1">
    <location>
        <begin position="113"/>
        <end position="142"/>
    </location>
</feature>
<gene>
    <name evidence="2" type="ORF">B0H17DRAFT_1197279</name>
</gene>
<sequence>MPLSEEALGALLLARSAYIDQAEYTIPDWHNVIEAHTKADSPERAACVDREALEKSLFDQADLYDLGKTDCVDQAISADSPREPMVQRSSTHWAVSEYARLDSPALAKLISSMNKDKPSAPEVAPTVQPTAPVENEDWDVDD</sequence>
<dbReference type="Proteomes" id="UP001221757">
    <property type="component" value="Unassembled WGS sequence"/>
</dbReference>
<evidence type="ECO:0000256" key="1">
    <source>
        <dbReference type="SAM" id="MobiDB-lite"/>
    </source>
</evidence>
<name>A0AAD7DRW4_MYCRO</name>
<evidence type="ECO:0000313" key="3">
    <source>
        <dbReference type="Proteomes" id="UP001221757"/>
    </source>
</evidence>
<organism evidence="2 3">
    <name type="scientific">Mycena rosella</name>
    <name type="common">Pink bonnet</name>
    <name type="synonym">Agaricus rosellus</name>
    <dbReference type="NCBI Taxonomy" id="1033263"/>
    <lineage>
        <taxon>Eukaryota</taxon>
        <taxon>Fungi</taxon>
        <taxon>Dikarya</taxon>
        <taxon>Basidiomycota</taxon>
        <taxon>Agaricomycotina</taxon>
        <taxon>Agaricomycetes</taxon>
        <taxon>Agaricomycetidae</taxon>
        <taxon>Agaricales</taxon>
        <taxon>Marasmiineae</taxon>
        <taxon>Mycenaceae</taxon>
        <taxon>Mycena</taxon>
    </lineage>
</organism>
<proteinExistence type="predicted"/>
<dbReference type="AlphaFoldDB" id="A0AAD7DRW4"/>
<protein>
    <submittedName>
        <fullName evidence="2">Uncharacterized protein</fullName>
    </submittedName>
</protein>
<keyword evidence="3" id="KW-1185">Reference proteome</keyword>
<evidence type="ECO:0000313" key="2">
    <source>
        <dbReference type="EMBL" id="KAJ7697615.1"/>
    </source>
</evidence>
<dbReference type="EMBL" id="JARKIE010000029">
    <property type="protein sequence ID" value="KAJ7697615.1"/>
    <property type="molecule type" value="Genomic_DNA"/>
</dbReference>
<reference evidence="2" key="1">
    <citation type="submission" date="2023-03" db="EMBL/GenBank/DDBJ databases">
        <title>Massive genome expansion in bonnet fungi (Mycena s.s.) driven by repeated elements and novel gene families across ecological guilds.</title>
        <authorList>
            <consortium name="Lawrence Berkeley National Laboratory"/>
            <person name="Harder C.B."/>
            <person name="Miyauchi S."/>
            <person name="Viragh M."/>
            <person name="Kuo A."/>
            <person name="Thoen E."/>
            <person name="Andreopoulos B."/>
            <person name="Lu D."/>
            <person name="Skrede I."/>
            <person name="Drula E."/>
            <person name="Henrissat B."/>
            <person name="Morin E."/>
            <person name="Kohler A."/>
            <person name="Barry K."/>
            <person name="LaButti K."/>
            <person name="Morin E."/>
            <person name="Salamov A."/>
            <person name="Lipzen A."/>
            <person name="Mereny Z."/>
            <person name="Hegedus B."/>
            <person name="Baldrian P."/>
            <person name="Stursova M."/>
            <person name="Weitz H."/>
            <person name="Taylor A."/>
            <person name="Grigoriev I.V."/>
            <person name="Nagy L.G."/>
            <person name="Martin F."/>
            <person name="Kauserud H."/>
        </authorList>
    </citation>
    <scope>NUCLEOTIDE SEQUENCE</scope>
    <source>
        <strain evidence="2">CBHHK067</strain>
    </source>
</reference>
<accession>A0AAD7DRW4</accession>
<comment type="caution">
    <text evidence="2">The sequence shown here is derived from an EMBL/GenBank/DDBJ whole genome shotgun (WGS) entry which is preliminary data.</text>
</comment>